<dbReference type="RefSeq" id="WP_162643635.1">
    <property type="nucleotide sequence ID" value="NZ_CP048286.1"/>
</dbReference>
<gene>
    <name evidence="1" type="ORF">GZH47_24440</name>
</gene>
<dbReference type="EMBL" id="CP048286">
    <property type="protein sequence ID" value="QHW33637.1"/>
    <property type="molecule type" value="Genomic_DNA"/>
</dbReference>
<protein>
    <submittedName>
        <fullName evidence="1">Uncharacterized protein</fullName>
    </submittedName>
</protein>
<reference evidence="1 2" key="1">
    <citation type="submission" date="2020-02" db="EMBL/GenBank/DDBJ databases">
        <title>Paenibacillus sp. nov., isolated from rhizosphere soil of tomato.</title>
        <authorList>
            <person name="Weon H.-Y."/>
            <person name="Lee S.A."/>
        </authorList>
    </citation>
    <scope>NUCLEOTIDE SEQUENCE [LARGE SCALE GENOMIC DNA]</scope>
    <source>
        <strain evidence="1 2">14171R-81</strain>
    </source>
</reference>
<organism evidence="1 2">
    <name type="scientific">Paenibacillus rhizovicinus</name>
    <dbReference type="NCBI Taxonomy" id="2704463"/>
    <lineage>
        <taxon>Bacteria</taxon>
        <taxon>Bacillati</taxon>
        <taxon>Bacillota</taxon>
        <taxon>Bacilli</taxon>
        <taxon>Bacillales</taxon>
        <taxon>Paenibacillaceae</taxon>
        <taxon>Paenibacillus</taxon>
    </lineage>
</organism>
<evidence type="ECO:0000313" key="1">
    <source>
        <dbReference type="EMBL" id="QHW33637.1"/>
    </source>
</evidence>
<dbReference type="KEGG" id="prz:GZH47_24440"/>
<dbReference type="AlphaFoldDB" id="A0A6C0P589"/>
<accession>A0A6C0P589</accession>
<name>A0A6C0P589_9BACL</name>
<dbReference type="Proteomes" id="UP000479114">
    <property type="component" value="Chromosome"/>
</dbReference>
<proteinExistence type="predicted"/>
<sequence>MANKTGSPCRVIAASTKRIETNEHKETVAGKGNRFFFNQGSKAQENARMNQVRAARPFFFSLDLS</sequence>
<evidence type="ECO:0000313" key="2">
    <source>
        <dbReference type="Proteomes" id="UP000479114"/>
    </source>
</evidence>
<keyword evidence="2" id="KW-1185">Reference proteome</keyword>